<reference evidence="2" key="2">
    <citation type="submission" date="2021-08" db="EMBL/GenBank/DDBJ databases">
        <authorList>
            <person name="Tani A."/>
            <person name="Ola A."/>
            <person name="Ogura Y."/>
            <person name="Katsura K."/>
            <person name="Hayashi T."/>
        </authorList>
    </citation>
    <scope>NUCLEOTIDE SEQUENCE</scope>
    <source>
        <strain evidence="2">DSM 17168</strain>
    </source>
</reference>
<name>A0ABQ4SH75_9HYPH</name>
<gene>
    <name evidence="2" type="ORF">GMJLKIPL_3688</name>
</gene>
<reference evidence="2" key="1">
    <citation type="journal article" date="2021" name="Front. Microbiol.">
        <title>Comprehensive Comparative Genomics and Phenotyping of Methylobacterium Species.</title>
        <authorList>
            <person name="Alessa O."/>
            <person name="Ogura Y."/>
            <person name="Fujitani Y."/>
            <person name="Takami H."/>
            <person name="Hayashi T."/>
            <person name="Sahin N."/>
            <person name="Tani A."/>
        </authorList>
    </citation>
    <scope>NUCLEOTIDE SEQUENCE</scope>
    <source>
        <strain evidence="2">DSM 17168</strain>
    </source>
</reference>
<feature type="region of interest" description="Disordered" evidence="1">
    <location>
        <begin position="147"/>
        <end position="168"/>
    </location>
</feature>
<proteinExistence type="predicted"/>
<dbReference type="EMBL" id="BPQQ01000042">
    <property type="protein sequence ID" value="GJE01753.1"/>
    <property type="molecule type" value="Genomic_DNA"/>
</dbReference>
<protein>
    <submittedName>
        <fullName evidence="2">Uncharacterized protein</fullName>
    </submittedName>
</protein>
<dbReference type="RefSeq" id="WP_238236857.1">
    <property type="nucleotide sequence ID" value="NZ_BPQQ01000042.1"/>
</dbReference>
<comment type="caution">
    <text evidence="2">The sequence shown here is derived from an EMBL/GenBank/DDBJ whole genome shotgun (WGS) entry which is preliminary data.</text>
</comment>
<accession>A0ABQ4SH75</accession>
<evidence type="ECO:0000313" key="3">
    <source>
        <dbReference type="Proteomes" id="UP001055153"/>
    </source>
</evidence>
<evidence type="ECO:0000256" key="1">
    <source>
        <dbReference type="SAM" id="MobiDB-lite"/>
    </source>
</evidence>
<dbReference type="Proteomes" id="UP001055153">
    <property type="component" value="Unassembled WGS sequence"/>
</dbReference>
<organism evidence="2 3">
    <name type="scientific">Methylobacterium isbiliense</name>
    <dbReference type="NCBI Taxonomy" id="315478"/>
    <lineage>
        <taxon>Bacteria</taxon>
        <taxon>Pseudomonadati</taxon>
        <taxon>Pseudomonadota</taxon>
        <taxon>Alphaproteobacteria</taxon>
        <taxon>Hyphomicrobiales</taxon>
        <taxon>Methylobacteriaceae</taxon>
        <taxon>Methylobacterium</taxon>
    </lineage>
</organism>
<evidence type="ECO:0000313" key="2">
    <source>
        <dbReference type="EMBL" id="GJE01753.1"/>
    </source>
</evidence>
<feature type="region of interest" description="Disordered" evidence="1">
    <location>
        <begin position="1"/>
        <end position="31"/>
    </location>
</feature>
<keyword evidence="3" id="KW-1185">Reference proteome</keyword>
<sequence>MQQVMPASGRTGPIEAAGTPPSVIEGWTDLDEPGDVFRHPRDVLAHPGLKAEEKRAVLAAWASDVHAVETAPALRRLPGRLAVTVSVDEVLAALRVLDGADREEATTLRPPGRVARLRRLRSRPARMPDWPARFEMRRDALLRAYVEPPGPGAGPPWRLYGPETPLRP</sequence>